<dbReference type="InterPro" id="IPR032830">
    <property type="entry name" value="XPB/Ssl2_N"/>
</dbReference>
<evidence type="ECO:0000256" key="1">
    <source>
        <dbReference type="SAM" id="MobiDB-lite"/>
    </source>
</evidence>
<accession>A0ABQ1P3F8</accession>
<keyword evidence="3" id="KW-0238">DNA-binding</keyword>
<feature type="compositionally biased region" description="Low complexity" evidence="1">
    <location>
        <begin position="652"/>
        <end position="662"/>
    </location>
</feature>
<gene>
    <name evidence="3" type="ORF">GCM10011512_15710</name>
</gene>
<dbReference type="Pfam" id="PF13625">
    <property type="entry name" value="Helicase_C_3"/>
    <property type="match status" value="1"/>
</dbReference>
<sequence>MSEVTDLAADLAASSDPDLIRLLEARPDLLAGASDIAALAARALSRLSLQRALETLDRPHLGVLEATVVLAELGDGAPVTSETLAAALPGVPTAVLTALIADLSALRLLSTTGAGSAAVRPASALTDALGLHPAGLGRSLARLVAGSPAATAIRQRVPAARVAGGPTAVADLRALLATAPAGTAELLDRFRSTPVAELRNATRPPGPADTDPSDPVAWLLHHGILVPIGGDHVELPREAGLAARHGAVHPRLPLDPPSADGARVPDAVRDNAALAAIGECLRLLTVLHEETDRRPLATLRAGGVGVRELRRVARTLGVDEAAAGVLIELAAVIGLLVPDESHPEHRAVTAPAWLDAPRAEQWTLLAAAWRASRRVPALAGTTRPDGATVAPLSAEAGRPDAAAARERLLTTLADLATERPGAALTDDVLRERVAWRWPRSSARLLPLVPAVLTEARMLGLTGASALTGAGERIAVGDDAGATARLGAVLPPPVETVLLQADLTAVAPGPLSREAARTLASMADREGRGPAEQYRFSAASVQRALDGGQDAPALLARLRRLSPGPLPQPLVYLVEDTAARSGRVRIGAAAGYVSVTDPAELDALLALADGPGTDRLRLRRLAPTVAVSALAPESLRAELARAGVHSTREGTLPPEDAGTGPAGDPAPGPEAEPDSEPEPASAAAEFVAALRRRAADPPRPGRPDPETATLLDLHLIRAATRDGQALTVVTVDATGNQRRDVLVPLSVTGGRLRAFDPHRDAERVISLPRIVEVLPA</sequence>
<feature type="domain" description="Helicase XPB/Ssl2 N-terminal" evidence="2">
    <location>
        <begin position="496"/>
        <end position="619"/>
    </location>
</feature>
<dbReference type="Proteomes" id="UP000597761">
    <property type="component" value="Unassembled WGS sequence"/>
</dbReference>
<reference evidence="4" key="1">
    <citation type="journal article" date="2019" name="Int. J. Syst. Evol. Microbiol.">
        <title>The Global Catalogue of Microorganisms (GCM) 10K type strain sequencing project: providing services to taxonomists for standard genome sequencing and annotation.</title>
        <authorList>
            <consortium name="The Broad Institute Genomics Platform"/>
            <consortium name="The Broad Institute Genome Sequencing Center for Infectious Disease"/>
            <person name="Wu L."/>
            <person name="Ma J."/>
        </authorList>
    </citation>
    <scope>NUCLEOTIDE SEQUENCE [LARGE SCALE GENOMIC DNA]</scope>
    <source>
        <strain evidence="4">CGMCC 1.15480</strain>
    </source>
</reference>
<feature type="region of interest" description="Disordered" evidence="1">
    <location>
        <begin position="642"/>
        <end position="681"/>
    </location>
</feature>
<proteinExistence type="predicted"/>
<dbReference type="RefSeq" id="WP_188667788.1">
    <property type="nucleotide sequence ID" value="NZ_BMJI01000007.1"/>
</dbReference>
<dbReference type="GO" id="GO:0003677">
    <property type="term" value="F:DNA binding"/>
    <property type="evidence" value="ECO:0007669"/>
    <property type="project" value="UniProtKB-KW"/>
</dbReference>
<name>A0ABQ1P3F8_9MICC</name>
<evidence type="ECO:0000313" key="4">
    <source>
        <dbReference type="Proteomes" id="UP000597761"/>
    </source>
</evidence>
<keyword evidence="4" id="KW-1185">Reference proteome</keyword>
<organism evidence="3 4">
    <name type="scientific">Tersicoccus solisilvae</name>
    <dbReference type="NCBI Taxonomy" id="1882339"/>
    <lineage>
        <taxon>Bacteria</taxon>
        <taxon>Bacillati</taxon>
        <taxon>Actinomycetota</taxon>
        <taxon>Actinomycetes</taxon>
        <taxon>Micrococcales</taxon>
        <taxon>Micrococcaceae</taxon>
        <taxon>Tersicoccus</taxon>
    </lineage>
</organism>
<comment type="caution">
    <text evidence="3">The sequence shown here is derived from an EMBL/GenBank/DDBJ whole genome shotgun (WGS) entry which is preliminary data.</text>
</comment>
<evidence type="ECO:0000259" key="2">
    <source>
        <dbReference type="Pfam" id="PF13625"/>
    </source>
</evidence>
<dbReference type="EMBL" id="BMJI01000007">
    <property type="protein sequence ID" value="GGC89615.1"/>
    <property type="molecule type" value="Genomic_DNA"/>
</dbReference>
<protein>
    <submittedName>
        <fullName evidence="3">DNA-binding protein</fullName>
    </submittedName>
</protein>
<evidence type="ECO:0000313" key="3">
    <source>
        <dbReference type="EMBL" id="GGC89615.1"/>
    </source>
</evidence>